<evidence type="ECO:0000313" key="3">
    <source>
        <dbReference type="Proteomes" id="UP001151760"/>
    </source>
</evidence>
<proteinExistence type="predicted"/>
<reference evidence="2" key="1">
    <citation type="journal article" date="2022" name="Int. J. Mol. Sci.">
        <title>Draft Genome of Tanacetum Coccineum: Genomic Comparison of Closely Related Tanacetum-Family Plants.</title>
        <authorList>
            <person name="Yamashiro T."/>
            <person name="Shiraishi A."/>
            <person name="Nakayama K."/>
            <person name="Satake H."/>
        </authorList>
    </citation>
    <scope>NUCLEOTIDE SEQUENCE</scope>
</reference>
<dbReference type="EMBL" id="BQNB010011139">
    <property type="protein sequence ID" value="GJS86677.1"/>
    <property type="molecule type" value="Genomic_DNA"/>
</dbReference>
<feature type="compositionally biased region" description="Basic and acidic residues" evidence="1">
    <location>
        <begin position="116"/>
        <end position="141"/>
    </location>
</feature>
<dbReference type="Proteomes" id="UP001151760">
    <property type="component" value="Unassembled WGS sequence"/>
</dbReference>
<gene>
    <name evidence="2" type="ORF">Tco_0769313</name>
</gene>
<feature type="region of interest" description="Disordered" evidence="1">
    <location>
        <begin position="75"/>
        <end position="147"/>
    </location>
</feature>
<organism evidence="2 3">
    <name type="scientific">Tanacetum coccineum</name>
    <dbReference type="NCBI Taxonomy" id="301880"/>
    <lineage>
        <taxon>Eukaryota</taxon>
        <taxon>Viridiplantae</taxon>
        <taxon>Streptophyta</taxon>
        <taxon>Embryophyta</taxon>
        <taxon>Tracheophyta</taxon>
        <taxon>Spermatophyta</taxon>
        <taxon>Magnoliopsida</taxon>
        <taxon>eudicotyledons</taxon>
        <taxon>Gunneridae</taxon>
        <taxon>Pentapetalae</taxon>
        <taxon>asterids</taxon>
        <taxon>campanulids</taxon>
        <taxon>Asterales</taxon>
        <taxon>Asteraceae</taxon>
        <taxon>Asteroideae</taxon>
        <taxon>Anthemideae</taxon>
        <taxon>Anthemidinae</taxon>
        <taxon>Tanacetum</taxon>
    </lineage>
</organism>
<comment type="caution">
    <text evidence="2">The sequence shown here is derived from an EMBL/GenBank/DDBJ whole genome shotgun (WGS) entry which is preliminary data.</text>
</comment>
<accession>A0ABQ4ZBZ4</accession>
<protein>
    <submittedName>
        <fullName evidence="2">Uncharacterized protein</fullName>
    </submittedName>
</protein>
<sequence length="147" mass="16967">MISDLPTMFTKRPVGHPKRIEILPHENKKDANVDDVVDMDTFKKHAKDLHLMRVHLKYLHLMRVHLKYLHLNHVNHPQETSEEHKSGEEERNDDNDIATGNDIEKPSGTKMGMPVKEAEKENEVENGIKYEPIRKTGKEETTEAPSS</sequence>
<reference evidence="2" key="2">
    <citation type="submission" date="2022-01" db="EMBL/GenBank/DDBJ databases">
        <authorList>
            <person name="Yamashiro T."/>
            <person name="Shiraishi A."/>
            <person name="Satake H."/>
            <person name="Nakayama K."/>
        </authorList>
    </citation>
    <scope>NUCLEOTIDE SEQUENCE</scope>
</reference>
<evidence type="ECO:0000313" key="2">
    <source>
        <dbReference type="EMBL" id="GJS86677.1"/>
    </source>
</evidence>
<feature type="compositionally biased region" description="Basic and acidic residues" evidence="1">
    <location>
        <begin position="79"/>
        <end position="89"/>
    </location>
</feature>
<keyword evidence="3" id="KW-1185">Reference proteome</keyword>
<evidence type="ECO:0000256" key="1">
    <source>
        <dbReference type="SAM" id="MobiDB-lite"/>
    </source>
</evidence>
<name>A0ABQ4ZBZ4_9ASTR</name>